<feature type="domain" description="N-acetyltransferase" evidence="3">
    <location>
        <begin position="26"/>
        <end position="165"/>
    </location>
</feature>
<name>A0A0P9YUR2_PSESI</name>
<dbReference type="InterPro" id="IPR050680">
    <property type="entry name" value="YpeA/RimI_acetyltransf"/>
</dbReference>
<dbReference type="AlphaFoldDB" id="A0A0P9YUR2"/>
<sequence>MEMEGPEVLVLQASYTNPVHAAAIGFVLNEYALDAMGTGKPLSSDTRQQLAIELAKRPHAFSVLAFIAGEPVGLVNCFEGFSTFACRPLVNIHDVAVIAEHRGKGISQKMLAKVEEIARQRGCCKLTLEVLEGNDVAQAAYRKVGFDSYQLNPEMGRAMFWQKTL</sequence>
<keyword evidence="2" id="KW-0012">Acyltransferase</keyword>
<evidence type="ECO:0000313" key="4">
    <source>
        <dbReference type="EMBL" id="KPY49845.1"/>
    </source>
</evidence>
<dbReference type="Pfam" id="PF00583">
    <property type="entry name" value="Acetyltransf_1"/>
    <property type="match status" value="1"/>
</dbReference>
<comment type="caution">
    <text evidence="4">The sequence shown here is derived from an EMBL/GenBank/DDBJ whole genome shotgun (WGS) entry which is preliminary data.</text>
</comment>
<dbReference type="Gene3D" id="3.40.630.30">
    <property type="match status" value="1"/>
</dbReference>
<dbReference type="GO" id="GO:0016747">
    <property type="term" value="F:acyltransferase activity, transferring groups other than amino-acyl groups"/>
    <property type="evidence" value="ECO:0007669"/>
    <property type="project" value="InterPro"/>
</dbReference>
<dbReference type="PROSITE" id="PS51186">
    <property type="entry name" value="GNAT"/>
    <property type="match status" value="1"/>
</dbReference>
<evidence type="ECO:0000256" key="2">
    <source>
        <dbReference type="ARBA" id="ARBA00023315"/>
    </source>
</evidence>
<dbReference type="CDD" id="cd04301">
    <property type="entry name" value="NAT_SF"/>
    <property type="match status" value="1"/>
</dbReference>
<dbReference type="PATRIC" id="fig|55398.3.peg.549"/>
<reference evidence="4 5" key="1">
    <citation type="submission" date="2015-09" db="EMBL/GenBank/DDBJ databases">
        <title>Genome announcement of multiple Pseudomonas syringae strains.</title>
        <authorList>
            <person name="Thakur S."/>
            <person name="Wang P.W."/>
            <person name="Gong Y."/>
            <person name="Weir B.S."/>
            <person name="Guttman D.S."/>
        </authorList>
    </citation>
    <scope>NUCLEOTIDE SEQUENCE [LARGE SCALE GENOMIC DNA]</scope>
    <source>
        <strain evidence="4 5">ICMP3882</strain>
    </source>
</reference>
<organism evidence="4 5">
    <name type="scientific">Pseudomonas syringae pv. ribicola</name>
    <dbReference type="NCBI Taxonomy" id="55398"/>
    <lineage>
        <taxon>Bacteria</taxon>
        <taxon>Pseudomonadati</taxon>
        <taxon>Pseudomonadota</taxon>
        <taxon>Gammaproteobacteria</taxon>
        <taxon>Pseudomonadales</taxon>
        <taxon>Pseudomonadaceae</taxon>
        <taxon>Pseudomonas</taxon>
    </lineage>
</organism>
<gene>
    <name evidence="4" type="ORF">ALO47_00447</name>
</gene>
<dbReference type="SUPFAM" id="SSF55729">
    <property type="entry name" value="Acyl-CoA N-acyltransferases (Nat)"/>
    <property type="match status" value="1"/>
</dbReference>
<keyword evidence="1 4" id="KW-0808">Transferase</keyword>
<dbReference type="InterPro" id="IPR000182">
    <property type="entry name" value="GNAT_dom"/>
</dbReference>
<dbReference type="EMBL" id="LJRF01000047">
    <property type="protein sequence ID" value="KPY49845.1"/>
    <property type="molecule type" value="Genomic_DNA"/>
</dbReference>
<dbReference type="InterPro" id="IPR016181">
    <property type="entry name" value="Acyl_CoA_acyltransferase"/>
</dbReference>
<evidence type="ECO:0000256" key="1">
    <source>
        <dbReference type="ARBA" id="ARBA00022679"/>
    </source>
</evidence>
<dbReference type="Proteomes" id="UP000050554">
    <property type="component" value="Unassembled WGS sequence"/>
</dbReference>
<evidence type="ECO:0000259" key="3">
    <source>
        <dbReference type="PROSITE" id="PS51186"/>
    </source>
</evidence>
<protein>
    <submittedName>
        <fullName evidence="4">GNAT family acetyltransferase</fullName>
    </submittedName>
</protein>
<dbReference type="PANTHER" id="PTHR43420">
    <property type="entry name" value="ACETYLTRANSFERASE"/>
    <property type="match status" value="1"/>
</dbReference>
<evidence type="ECO:0000313" key="5">
    <source>
        <dbReference type="Proteomes" id="UP000050554"/>
    </source>
</evidence>
<accession>A0A0P9YUR2</accession>
<proteinExistence type="predicted"/>
<dbReference type="PANTHER" id="PTHR43420:SF51">
    <property type="entry name" value="PEPTIDYL-LYSINE N-ACETYLTRANSFERASE YIAC"/>
    <property type="match status" value="1"/>
</dbReference>